<sequence>MPAHDLERLVIGCVQDFLGDGRQVHNVFAALDVDSAVLTAIIAQAAVRANDPAPTFRSLTTRIDVHNDRVDILVNVGSLEPPTQAAATASVAPHLLSVPIIRIRRGKEVRLIIPAADGAPQQDADPALIKLLAASFAARDAADAATDQPLVEVARTQGYSLDYFSLLLRLSMLAPDIVEAIHDGRQPLALNRQRLARMTKLPIEWAAQRTALGFI</sequence>
<proteinExistence type="predicted"/>
<dbReference type="EMBL" id="BMJM01000018">
    <property type="protein sequence ID" value="GGE22011.1"/>
    <property type="molecule type" value="Genomic_DNA"/>
</dbReference>
<dbReference type="Proteomes" id="UP000635071">
    <property type="component" value="Unassembled WGS sequence"/>
</dbReference>
<organism evidence="1 2">
    <name type="scientific">Sandarakinorhabdus glacialis</name>
    <dbReference type="NCBI Taxonomy" id="1614636"/>
    <lineage>
        <taxon>Bacteria</taxon>
        <taxon>Pseudomonadati</taxon>
        <taxon>Pseudomonadota</taxon>
        <taxon>Alphaproteobacteria</taxon>
        <taxon>Sphingomonadales</taxon>
        <taxon>Sphingosinicellaceae</taxon>
        <taxon>Sandarakinorhabdus</taxon>
    </lineage>
</organism>
<name>A0A917A1E3_9SPHN</name>
<keyword evidence="2" id="KW-1185">Reference proteome</keyword>
<dbReference type="AlphaFoldDB" id="A0A917A1E3"/>
<comment type="caution">
    <text evidence="1">The sequence shown here is derived from an EMBL/GenBank/DDBJ whole genome shotgun (WGS) entry which is preliminary data.</text>
</comment>
<evidence type="ECO:0000313" key="1">
    <source>
        <dbReference type="EMBL" id="GGE22011.1"/>
    </source>
</evidence>
<protein>
    <submittedName>
        <fullName evidence="1">Uncharacterized protein</fullName>
    </submittedName>
</protein>
<gene>
    <name evidence="1" type="ORF">GCM10011529_30780</name>
</gene>
<accession>A0A917A1E3</accession>
<reference evidence="1" key="1">
    <citation type="journal article" date="2014" name="Int. J. Syst. Evol. Microbiol.">
        <title>Complete genome sequence of Corynebacterium casei LMG S-19264T (=DSM 44701T), isolated from a smear-ripened cheese.</title>
        <authorList>
            <consortium name="US DOE Joint Genome Institute (JGI-PGF)"/>
            <person name="Walter F."/>
            <person name="Albersmeier A."/>
            <person name="Kalinowski J."/>
            <person name="Ruckert C."/>
        </authorList>
    </citation>
    <scope>NUCLEOTIDE SEQUENCE</scope>
    <source>
        <strain evidence="1">CGMCC 1.15519</strain>
    </source>
</reference>
<reference evidence="1" key="2">
    <citation type="submission" date="2020-09" db="EMBL/GenBank/DDBJ databases">
        <authorList>
            <person name="Sun Q."/>
            <person name="Zhou Y."/>
        </authorList>
    </citation>
    <scope>NUCLEOTIDE SEQUENCE</scope>
    <source>
        <strain evidence="1">CGMCC 1.15519</strain>
    </source>
</reference>
<evidence type="ECO:0000313" key="2">
    <source>
        <dbReference type="Proteomes" id="UP000635071"/>
    </source>
</evidence>
<dbReference type="RefSeq" id="WP_243450815.1">
    <property type="nucleotide sequence ID" value="NZ_BMJM01000018.1"/>
</dbReference>